<proteinExistence type="predicted"/>
<dbReference type="EMBL" id="QICL01000020">
    <property type="protein sequence ID" value="PXV62384.1"/>
    <property type="molecule type" value="Genomic_DNA"/>
</dbReference>
<sequence>MVGIIHPYAVTTQSGISGVYDMSGRKVFSGTDFKFTADNKAVSFRSYLYYSADSTVNQFFFNPMVHRLDGSEPSIIEILQVKTATLIDTSFKVLDDKIALKASQTDFNSLNGRVTTAESKLTVQAGEIASTVSKIEGKNAVYKSYTSAATDRPTVPYAKNDLWVTYEGIIKQSQNTRLSGAFVDADWINTTKYTDDTAANEAKNFAEGRSYQGGKILYRDIDFSTGMNGIAVYNNAANGVTTMQRIAKQADCPTTSAYCVEISNTGAASPYLGGFFWGTTTRANAKFITRIIAKLPLNYSISYHSNVTGTGGYQRWITPTIGTGKYEEYINIVQSGSSGTFSSTNFYALNGTAGTAAAPVKWYLGLATVYDMTQAEIDYKSLADTAQSAANNAQTTANAANTTANTKNQTYYSDTTPLAPTSGFKTGDLWYKISVTDGCYYSYRWNGSTWQQINVYVSQAKQTITDASITNLVTKTGIGSVGTGETLWSKINQTADQIALEVNKIQIGGRNLLLNSNFSNDFTNWSSNGGTRTIESDTIYGKVAKIVATAASQGIYQNPATRRTSGKNYVISGYMKASATMNVTISHEGGTGSKSCAVTTAWQRFETQGVWTSSGSVCFYSGSAGTFYLANLQYEEGTKSSAWSPAPEDIPQIVGSTLTLTDNKITLASKTIELKGTTITKAIQAETAQFGGFTVNGDRFESIAKTDNLPNLFLDGKNGTAFLRGGLLTPFRNGTYRLNSGSGVEFSTYGLQDNNNIVITGDSLSWTIAFVVPFTTAYNGFRATIINEKFESKTPAGNISASAPSGMYFFENGVKKTALTIQKHEGVELIGYGEGAVFYGWIILNRFNTNSYNQSGFGLNVYNIGMVRGGRITKQTTPDPISSITRVSEGRYKLTFQNPFSSVDNYIVFITCESGGTIHGRYANVTTKATSYFEVYTGDDETPNDSDFNFMIVSTLNWT</sequence>
<evidence type="ECO:0000313" key="1">
    <source>
        <dbReference type="EMBL" id="PXV62384.1"/>
    </source>
</evidence>
<evidence type="ECO:0000313" key="2">
    <source>
        <dbReference type="Proteomes" id="UP000247973"/>
    </source>
</evidence>
<name>A0A2V3PKZ0_9BACT</name>
<dbReference type="Proteomes" id="UP000247973">
    <property type="component" value="Unassembled WGS sequence"/>
</dbReference>
<protein>
    <recommendedName>
        <fullName evidence="3">Carbohydrate binding protein</fullName>
    </recommendedName>
</protein>
<organism evidence="1 2">
    <name type="scientific">Dysgonomonas alginatilytica</name>
    <dbReference type="NCBI Taxonomy" id="1605892"/>
    <lineage>
        <taxon>Bacteria</taxon>
        <taxon>Pseudomonadati</taxon>
        <taxon>Bacteroidota</taxon>
        <taxon>Bacteroidia</taxon>
        <taxon>Bacteroidales</taxon>
        <taxon>Dysgonomonadaceae</taxon>
        <taxon>Dysgonomonas</taxon>
    </lineage>
</organism>
<dbReference type="AlphaFoldDB" id="A0A2V3PKZ0"/>
<dbReference type="InterPro" id="IPR008979">
    <property type="entry name" value="Galactose-bd-like_sf"/>
</dbReference>
<comment type="caution">
    <text evidence="1">The sequence shown here is derived from an EMBL/GenBank/DDBJ whole genome shotgun (WGS) entry which is preliminary data.</text>
</comment>
<dbReference type="OrthoDB" id="1031347at2"/>
<dbReference type="RefSeq" id="WP_110311516.1">
    <property type="nucleotide sequence ID" value="NZ_QICL01000020.1"/>
</dbReference>
<dbReference type="Gene3D" id="2.60.120.260">
    <property type="entry name" value="Galactose-binding domain-like"/>
    <property type="match status" value="1"/>
</dbReference>
<gene>
    <name evidence="1" type="ORF">CLV62_12073</name>
</gene>
<reference evidence="1 2" key="1">
    <citation type="submission" date="2018-03" db="EMBL/GenBank/DDBJ databases">
        <title>Genomic Encyclopedia of Archaeal and Bacterial Type Strains, Phase II (KMG-II): from individual species to whole genera.</title>
        <authorList>
            <person name="Goeker M."/>
        </authorList>
    </citation>
    <scope>NUCLEOTIDE SEQUENCE [LARGE SCALE GENOMIC DNA]</scope>
    <source>
        <strain evidence="1 2">DSM 100214</strain>
    </source>
</reference>
<accession>A0A2V3PKZ0</accession>
<keyword evidence="2" id="KW-1185">Reference proteome</keyword>
<evidence type="ECO:0008006" key="3">
    <source>
        <dbReference type="Google" id="ProtNLM"/>
    </source>
</evidence>
<dbReference type="SUPFAM" id="SSF49785">
    <property type="entry name" value="Galactose-binding domain-like"/>
    <property type="match status" value="1"/>
</dbReference>